<evidence type="ECO:0000313" key="3">
    <source>
        <dbReference type="Proteomes" id="UP000825367"/>
    </source>
</evidence>
<name>A0ABX8VNV4_9MYCO</name>
<sequence length="570" mass="59303">MSRPTVSQVSTWRPQALLELAGAWDDAAGRLQAQADAVDDSVTHSSGVFAGSAAGAAREAIGPTAAGLRGVCRALILAAAEARDAADVITRGRDRVLAVVADARDEGCAVGDDGTVAPPSAPSALLVACSGGSDSVAHTMLDVRAAELTRVLQGALSSLGAADAEAAAAIDAAFDTAIPGAAPVRPAGLTGSSVGDWPHMSQVSINASIAGMSDSERRRLVESRPQEVGNTDGIPWEMRIAANRINIANAILDERRRIDVPDDVKLRAAVAPTLEPADAERLWATLHADPAMRASAVSAYDRDARDRIAYYESLLADVPDSLDRDGRVPRQILAFDPQRQSFIELSGDLRRAHALAVLVPGLNTTFEGANDDVATARRFVAGSTGDIAMITYLGGPFPTGQLAAGVADAADPRYALHMAPRLVAFSEDVDRRAGSMPVTYLGHSYGGSILGSAEHLGLTADRVIYVEAAGAGVGVWDTSDWHNRNPDVLRFSLTAPGDPIGLVQGIPRGPHGADPDGLPGVIPLAPGRRLGGRPMGGLSSHSDVLNEPSDAWRNIVAVITGDREHIRVAG</sequence>
<dbReference type="InterPro" id="IPR036689">
    <property type="entry name" value="ESAT-6-like_sf"/>
</dbReference>
<gene>
    <name evidence="2" type="ORF">K0O64_14025</name>
</gene>
<dbReference type="GO" id="GO:0016787">
    <property type="term" value="F:hydrolase activity"/>
    <property type="evidence" value="ECO:0007669"/>
    <property type="project" value="UniProtKB-KW"/>
</dbReference>
<accession>A0ABX8VNV4</accession>
<dbReference type="SUPFAM" id="SSF140453">
    <property type="entry name" value="EsxAB dimer-like"/>
    <property type="match status" value="1"/>
</dbReference>
<dbReference type="InterPro" id="IPR038332">
    <property type="entry name" value="PPE_sf"/>
</dbReference>
<evidence type="ECO:0000259" key="1">
    <source>
        <dbReference type="Pfam" id="PF06259"/>
    </source>
</evidence>
<dbReference type="Gene3D" id="1.20.1260.20">
    <property type="entry name" value="PPE superfamily"/>
    <property type="match status" value="1"/>
</dbReference>
<dbReference type="Pfam" id="PF06259">
    <property type="entry name" value="Abhydrolase_8"/>
    <property type="match status" value="1"/>
</dbReference>
<evidence type="ECO:0000313" key="2">
    <source>
        <dbReference type="EMBL" id="QYL19498.1"/>
    </source>
</evidence>
<organism evidence="2 3">
    <name type="scientific">Mycolicibacterium pallens</name>
    <dbReference type="NCBI Taxonomy" id="370524"/>
    <lineage>
        <taxon>Bacteria</taxon>
        <taxon>Bacillati</taxon>
        <taxon>Actinomycetota</taxon>
        <taxon>Actinomycetes</taxon>
        <taxon>Mycobacteriales</taxon>
        <taxon>Mycobacteriaceae</taxon>
        <taxon>Mycolicibacterium</taxon>
    </lineage>
</organism>
<dbReference type="InterPro" id="IPR010427">
    <property type="entry name" value="DUF1023"/>
</dbReference>
<proteinExistence type="predicted"/>
<protein>
    <submittedName>
        <fullName evidence="2">Alpha/beta hydrolase family protein</fullName>
    </submittedName>
</protein>
<dbReference type="Proteomes" id="UP000825367">
    <property type="component" value="Chromosome"/>
</dbReference>
<dbReference type="RefSeq" id="WP_220046430.1">
    <property type="nucleotide sequence ID" value="NZ_BAAAVX010000042.1"/>
</dbReference>
<keyword evidence="2" id="KW-0378">Hydrolase</keyword>
<feature type="domain" description="DUF1023" evidence="1">
    <location>
        <begin position="341"/>
        <end position="455"/>
    </location>
</feature>
<keyword evidence="3" id="KW-1185">Reference proteome</keyword>
<dbReference type="EMBL" id="CP080333">
    <property type="protein sequence ID" value="QYL19498.1"/>
    <property type="molecule type" value="Genomic_DNA"/>
</dbReference>
<reference evidence="2 3" key="1">
    <citation type="submission" date="2021-07" db="EMBL/GenBank/DDBJ databases">
        <title>Whole genome sequencing of non-tuberculosis mycobacteria type-strains.</title>
        <authorList>
            <person name="Igarashi Y."/>
            <person name="Osugi A."/>
            <person name="Mitarai S."/>
        </authorList>
    </citation>
    <scope>NUCLEOTIDE SEQUENCE [LARGE SCALE GENOMIC DNA]</scope>
    <source>
        <strain evidence="2 3">JCM 16370</strain>
    </source>
</reference>